<evidence type="ECO:0000256" key="2">
    <source>
        <dbReference type="ARBA" id="ARBA00023125"/>
    </source>
</evidence>
<dbReference type="PANTHER" id="PTHR43130:SF3">
    <property type="entry name" value="HTH-TYPE TRANSCRIPTIONAL REGULATOR RV1931C"/>
    <property type="match status" value="1"/>
</dbReference>
<evidence type="ECO:0000313" key="5">
    <source>
        <dbReference type="EMBL" id="RFC63906.1"/>
    </source>
</evidence>
<dbReference type="InterPro" id="IPR052158">
    <property type="entry name" value="INH-QAR"/>
</dbReference>
<dbReference type="GO" id="GO:0043565">
    <property type="term" value="F:sequence-specific DNA binding"/>
    <property type="evidence" value="ECO:0007669"/>
    <property type="project" value="InterPro"/>
</dbReference>
<dbReference type="Gene3D" id="1.10.10.60">
    <property type="entry name" value="Homeodomain-like"/>
    <property type="match status" value="1"/>
</dbReference>
<protein>
    <submittedName>
        <fullName evidence="5">Helix-turn-helix domain-containing protein</fullName>
    </submittedName>
</protein>
<dbReference type="InterPro" id="IPR002818">
    <property type="entry name" value="DJ-1/PfpI"/>
</dbReference>
<dbReference type="GO" id="GO:0003700">
    <property type="term" value="F:DNA-binding transcription factor activity"/>
    <property type="evidence" value="ECO:0007669"/>
    <property type="project" value="InterPro"/>
</dbReference>
<proteinExistence type="predicted"/>
<dbReference type="PROSITE" id="PS00041">
    <property type="entry name" value="HTH_ARAC_FAMILY_1"/>
    <property type="match status" value="1"/>
</dbReference>
<organism evidence="5 6">
    <name type="scientific">Mesorhizobium denitrificans</name>
    <dbReference type="NCBI Taxonomy" id="2294114"/>
    <lineage>
        <taxon>Bacteria</taxon>
        <taxon>Pseudomonadati</taxon>
        <taxon>Pseudomonadota</taxon>
        <taxon>Alphaproteobacteria</taxon>
        <taxon>Hyphomicrobiales</taxon>
        <taxon>Phyllobacteriaceae</taxon>
        <taxon>Mesorhizobium</taxon>
    </lineage>
</organism>
<evidence type="ECO:0000256" key="1">
    <source>
        <dbReference type="ARBA" id="ARBA00023015"/>
    </source>
</evidence>
<dbReference type="Gene3D" id="3.40.50.880">
    <property type="match status" value="1"/>
</dbReference>
<dbReference type="PANTHER" id="PTHR43130">
    <property type="entry name" value="ARAC-FAMILY TRANSCRIPTIONAL REGULATOR"/>
    <property type="match status" value="1"/>
</dbReference>
<dbReference type="Pfam" id="PF12833">
    <property type="entry name" value="HTH_18"/>
    <property type="match status" value="1"/>
</dbReference>
<name>A0A371X3V5_9HYPH</name>
<dbReference type="CDD" id="cd03137">
    <property type="entry name" value="GATase1_AraC_1"/>
    <property type="match status" value="1"/>
</dbReference>
<reference evidence="6" key="1">
    <citation type="submission" date="2018-08" db="EMBL/GenBank/DDBJ databases">
        <authorList>
            <person name="Im W.T."/>
        </authorList>
    </citation>
    <scope>NUCLEOTIDE SEQUENCE [LARGE SCALE GENOMIC DNA]</scope>
    <source>
        <strain evidence="6">LA-28</strain>
    </source>
</reference>
<dbReference type="SUPFAM" id="SSF46689">
    <property type="entry name" value="Homeodomain-like"/>
    <property type="match status" value="2"/>
</dbReference>
<keyword evidence="3" id="KW-0804">Transcription</keyword>
<gene>
    <name evidence="5" type="ORF">DY251_20285</name>
</gene>
<dbReference type="SUPFAM" id="SSF52317">
    <property type="entry name" value="Class I glutamine amidotransferase-like"/>
    <property type="match status" value="1"/>
</dbReference>
<evidence type="ECO:0000313" key="6">
    <source>
        <dbReference type="Proteomes" id="UP000262379"/>
    </source>
</evidence>
<comment type="caution">
    <text evidence="5">The sequence shown here is derived from an EMBL/GenBank/DDBJ whole genome shotgun (WGS) entry which is preliminary data.</text>
</comment>
<dbReference type="InterPro" id="IPR018060">
    <property type="entry name" value="HTH_AraC"/>
</dbReference>
<dbReference type="AlphaFoldDB" id="A0A371X3V5"/>
<dbReference type="InterPro" id="IPR029062">
    <property type="entry name" value="Class_I_gatase-like"/>
</dbReference>
<dbReference type="PROSITE" id="PS01124">
    <property type="entry name" value="HTH_ARAC_FAMILY_2"/>
    <property type="match status" value="1"/>
</dbReference>
<keyword evidence="2" id="KW-0238">DNA-binding</keyword>
<keyword evidence="1" id="KW-0805">Transcription regulation</keyword>
<accession>A0A371X3V5</accession>
<dbReference type="InterPro" id="IPR009057">
    <property type="entry name" value="Homeodomain-like_sf"/>
</dbReference>
<evidence type="ECO:0000256" key="3">
    <source>
        <dbReference type="ARBA" id="ARBA00023163"/>
    </source>
</evidence>
<dbReference type="EMBL" id="QURN01000024">
    <property type="protein sequence ID" value="RFC63906.1"/>
    <property type="molecule type" value="Genomic_DNA"/>
</dbReference>
<dbReference type="RefSeq" id="WP_116625737.1">
    <property type="nucleotide sequence ID" value="NZ_QURN01000024.1"/>
</dbReference>
<dbReference type="SMART" id="SM00342">
    <property type="entry name" value="HTH_ARAC"/>
    <property type="match status" value="1"/>
</dbReference>
<keyword evidence="6" id="KW-1185">Reference proteome</keyword>
<evidence type="ECO:0000259" key="4">
    <source>
        <dbReference type="PROSITE" id="PS01124"/>
    </source>
</evidence>
<feature type="domain" description="HTH araC/xylS-type" evidence="4">
    <location>
        <begin position="209"/>
        <end position="307"/>
    </location>
</feature>
<dbReference type="Proteomes" id="UP000262379">
    <property type="component" value="Unassembled WGS sequence"/>
</dbReference>
<sequence length="311" mass="34471">MAVLAYEGVRPFQLSVPCEIFGELHCEGVDPELWVCALEPGLLRTSAGFAICTTHSLADLPKADVIFIPSWRLPYKPPTPSLIDALLEAHANGAIIVGLCLGAFILAETGLLDGKRATTHWAFSQEFRQRFPAVELDDMPLYVDEGELLTSAGVTAGIDCCLHIARRLYGARRANRIARNILAPPYRAGGQAQFIERPLGENLRDARFRNALDNIVRNLDQKHSIDTLAASLAMSRRSFTRHFHQTMGVSFGEWLINERLLMARRDLGATNKSVDQAALDAGFGNTKTFREQFLAQHGVSPAQWRRSFRGT</sequence>
<dbReference type="InterPro" id="IPR018062">
    <property type="entry name" value="HTH_AraC-typ_CS"/>
</dbReference>
<dbReference type="Pfam" id="PF01965">
    <property type="entry name" value="DJ-1_PfpI"/>
    <property type="match status" value="1"/>
</dbReference>